<dbReference type="PROSITE" id="PS50162">
    <property type="entry name" value="RECA_2"/>
    <property type="match status" value="1"/>
</dbReference>
<keyword evidence="7 11" id="KW-0067">ATP-binding</keyword>
<name>A0ABS0TA54_9STAP</name>
<keyword evidence="9 11" id="KW-0238">DNA-binding</keyword>
<dbReference type="InterPro" id="IPR027417">
    <property type="entry name" value="P-loop_NTPase"/>
</dbReference>
<evidence type="ECO:0000256" key="7">
    <source>
        <dbReference type="ARBA" id="ARBA00022840"/>
    </source>
</evidence>
<dbReference type="InterPro" id="IPR014721">
    <property type="entry name" value="Ribsml_uS5_D2-typ_fold_subgr"/>
</dbReference>
<feature type="domain" description="RecA family profile 1" evidence="14">
    <location>
        <begin position="68"/>
        <end position="216"/>
    </location>
</feature>
<dbReference type="SUPFAM" id="SSF54211">
    <property type="entry name" value="Ribosomal protein S5 domain 2-like"/>
    <property type="match status" value="1"/>
</dbReference>
<protein>
    <recommendedName>
        <fullName evidence="11 12">DNA repair protein RadA</fullName>
    </recommendedName>
</protein>
<dbReference type="Proteomes" id="UP000751852">
    <property type="component" value="Unassembled WGS sequence"/>
</dbReference>
<evidence type="ECO:0000259" key="14">
    <source>
        <dbReference type="PROSITE" id="PS50162"/>
    </source>
</evidence>
<keyword evidence="3 11" id="KW-0227">DNA damage</keyword>
<evidence type="ECO:0000256" key="10">
    <source>
        <dbReference type="ARBA" id="ARBA00023204"/>
    </source>
</evidence>
<dbReference type="HAMAP" id="MF_01498">
    <property type="entry name" value="RadA_bact"/>
    <property type="match status" value="1"/>
</dbReference>
<feature type="short sequence motif" description="RadA KNRFG motif" evidence="11">
    <location>
        <begin position="253"/>
        <end position="257"/>
    </location>
</feature>
<evidence type="ECO:0000256" key="6">
    <source>
        <dbReference type="ARBA" id="ARBA00022833"/>
    </source>
</evidence>
<sequence>MAKKKVIYECTACGYQSPKWMGKCPNCGSWNTLEESLMQKSAPPKHGVRAQKTNVTKVQKLSDVQHEQSPRILTNNQEFNRVLGGGIVEGSLVLIGGDPGIGKSTLLLQMCAALSQHEKVLYITGEESLNQTKLRADRLDEDASQLNVFAETDLEVIHDAVEKIQPKLIVVDSIQTIYHPEISSAPGSVSQVRESTQSLMQIAKQMNIATFIVGHVTKEGQIAGPRLLEHMVDTVLYFEGDEHHAYRILRAVKNRFGSTNEMGIFEMKQAGLKSVPNPSEMFLEERSTNVPGSTIVATMEGTRPLLIEVQALVTPTTFNNPRRMATGIDHNRLSLLMAVLEKKEGYLLQQQDAYIKVAGGVKLTEPAVDLGIIIATASSFKNQPVDGLDCFIGEVGLTGEVRRVSRIEQRVQEAAKLGFKRVIIPQTNIGGWTYPEHIEVIGVSSVNDALKKAFRS</sequence>
<dbReference type="SUPFAM" id="SSF52540">
    <property type="entry name" value="P-loop containing nucleoside triphosphate hydrolases"/>
    <property type="match status" value="1"/>
</dbReference>
<dbReference type="Pfam" id="PF13481">
    <property type="entry name" value="AAA_25"/>
    <property type="match status" value="1"/>
</dbReference>
<evidence type="ECO:0000256" key="2">
    <source>
        <dbReference type="ARBA" id="ARBA00022741"/>
    </source>
</evidence>
<proteinExistence type="inferred from homology"/>
<accession>A0ABS0TA54</accession>
<dbReference type="PANTHER" id="PTHR32472">
    <property type="entry name" value="DNA REPAIR PROTEIN RADA"/>
    <property type="match status" value="1"/>
</dbReference>
<comment type="function">
    <text evidence="11">Plays a role in repairing double-strand DNA breaks, probably involving stabilizing or processing branched DNA or blocked replication forks.</text>
</comment>
<gene>
    <name evidence="11 15" type="primary">radA</name>
    <name evidence="15" type="ORF">HHH54_08465</name>
</gene>
<keyword evidence="16" id="KW-1185">Reference proteome</keyword>
<evidence type="ECO:0000313" key="16">
    <source>
        <dbReference type="Proteomes" id="UP000751852"/>
    </source>
</evidence>
<comment type="similarity">
    <text evidence="11 13">Belongs to the RecA family. RadA subfamily.</text>
</comment>
<dbReference type="Pfam" id="PF18073">
    <property type="entry name" value="Zn_ribbon_LapB"/>
    <property type="match status" value="1"/>
</dbReference>
<dbReference type="RefSeq" id="WP_198618402.1">
    <property type="nucleotide sequence ID" value="NZ_JABANU010000021.1"/>
</dbReference>
<evidence type="ECO:0000256" key="12">
    <source>
        <dbReference type="NCBIfam" id="TIGR00416"/>
    </source>
</evidence>
<dbReference type="NCBIfam" id="TIGR00416">
    <property type="entry name" value="sms"/>
    <property type="match status" value="1"/>
</dbReference>
<keyword evidence="6 13" id="KW-0862">Zinc</keyword>
<keyword evidence="5" id="KW-0378">Hydrolase</keyword>
<dbReference type="InterPro" id="IPR041166">
    <property type="entry name" value="Rubredoxin_2"/>
</dbReference>
<keyword evidence="8 11" id="KW-0346">Stress response</keyword>
<dbReference type="InterPro" id="IPR020568">
    <property type="entry name" value="Ribosomal_Su5_D2-typ_SF"/>
</dbReference>
<organism evidence="15 16">
    <name type="scientific">Staphylococcus canis</name>
    <dbReference type="NCBI Taxonomy" id="2724942"/>
    <lineage>
        <taxon>Bacteria</taxon>
        <taxon>Bacillati</taxon>
        <taxon>Bacillota</taxon>
        <taxon>Bacilli</taxon>
        <taxon>Bacillales</taxon>
        <taxon>Staphylococcaceae</taxon>
        <taxon>Staphylococcus</taxon>
    </lineage>
</organism>
<dbReference type="Pfam" id="PF13541">
    <property type="entry name" value="ChlI"/>
    <property type="match status" value="1"/>
</dbReference>
<evidence type="ECO:0000256" key="8">
    <source>
        <dbReference type="ARBA" id="ARBA00023016"/>
    </source>
</evidence>
<keyword evidence="1 11" id="KW-0479">Metal-binding</keyword>
<comment type="function">
    <text evidence="13">DNA-dependent ATPase involved in processing of recombination intermediates, plays a role in repairing DNA breaks. Stimulates the branch migration of RecA-mediated strand transfer reactions, allowing the 3' invading strand to extend heteroduplex DNA faster. Binds ssDNA in the presence of ADP but not other nucleotides, has ATPase activity that is stimulated by ssDNA and various branched DNA structures, but inhibited by SSB. Does not have RecA's homology-searching function.</text>
</comment>
<comment type="domain">
    <text evidence="11">The middle region has homology to RecA with ATPase motifs including the RadA KNRFG motif, while the C-terminus is homologous to Lon protease.</text>
</comment>
<keyword evidence="2 11" id="KW-0547">Nucleotide-binding</keyword>
<feature type="region of interest" description="Lon-protease-like" evidence="11">
    <location>
        <begin position="352"/>
        <end position="456"/>
    </location>
</feature>
<feature type="binding site" evidence="11">
    <location>
        <begin position="97"/>
        <end position="104"/>
    </location>
    <ligand>
        <name>ATP</name>
        <dbReference type="ChEBI" id="CHEBI:30616"/>
    </ligand>
</feature>
<evidence type="ECO:0000256" key="5">
    <source>
        <dbReference type="ARBA" id="ARBA00022801"/>
    </source>
</evidence>
<evidence type="ECO:0000256" key="4">
    <source>
        <dbReference type="ARBA" id="ARBA00022771"/>
    </source>
</evidence>
<dbReference type="InterPro" id="IPR020588">
    <property type="entry name" value="RecA_ATP-bd"/>
</dbReference>
<keyword evidence="4 13" id="KW-0863">Zinc-finger</keyword>
<evidence type="ECO:0000256" key="9">
    <source>
        <dbReference type="ARBA" id="ARBA00023125"/>
    </source>
</evidence>
<dbReference type="InterPro" id="IPR004504">
    <property type="entry name" value="DNA_repair_RadA"/>
</dbReference>
<evidence type="ECO:0000256" key="3">
    <source>
        <dbReference type="ARBA" id="ARBA00022763"/>
    </source>
</evidence>
<dbReference type="EMBL" id="JABANU010000021">
    <property type="protein sequence ID" value="MBI5975629.1"/>
    <property type="molecule type" value="Genomic_DNA"/>
</dbReference>
<evidence type="ECO:0000313" key="15">
    <source>
        <dbReference type="EMBL" id="MBI5975629.1"/>
    </source>
</evidence>
<dbReference type="PANTHER" id="PTHR32472:SF10">
    <property type="entry name" value="DNA REPAIR PROTEIN RADA-LIKE PROTEIN"/>
    <property type="match status" value="1"/>
</dbReference>
<dbReference type="InterPro" id="IPR003593">
    <property type="entry name" value="AAA+_ATPase"/>
</dbReference>
<comment type="caution">
    <text evidence="15">The sequence shown here is derived from an EMBL/GenBank/DDBJ whole genome shotgun (WGS) entry which is preliminary data.</text>
</comment>
<dbReference type="CDD" id="cd01121">
    <property type="entry name" value="RadA_SMS_N"/>
    <property type="match status" value="1"/>
</dbReference>
<dbReference type="SMART" id="SM00382">
    <property type="entry name" value="AAA"/>
    <property type="match status" value="1"/>
</dbReference>
<evidence type="ECO:0000256" key="1">
    <source>
        <dbReference type="ARBA" id="ARBA00022723"/>
    </source>
</evidence>
<dbReference type="Gene3D" id="3.40.50.300">
    <property type="entry name" value="P-loop containing nucleotide triphosphate hydrolases"/>
    <property type="match status" value="1"/>
</dbReference>
<dbReference type="Gene3D" id="3.30.230.10">
    <property type="match status" value="1"/>
</dbReference>
<evidence type="ECO:0000256" key="11">
    <source>
        <dbReference type="HAMAP-Rule" id="MF_01498"/>
    </source>
</evidence>
<evidence type="ECO:0000256" key="13">
    <source>
        <dbReference type="RuleBase" id="RU003555"/>
    </source>
</evidence>
<reference evidence="15 16" key="1">
    <citation type="submission" date="2020-04" db="EMBL/GenBank/DDBJ databases">
        <title>Staphylococcus species from domestic dog.</title>
        <authorList>
            <person name="Paterson G.K."/>
        </authorList>
    </citation>
    <scope>NUCLEOTIDE SEQUENCE [LARGE SCALE GENOMIC DNA]</scope>
    <source>
        <strain evidence="15 16">H16/1A</strain>
    </source>
</reference>
<keyword evidence="10 11" id="KW-0234">DNA repair</keyword>
<dbReference type="PRINTS" id="PR01874">
    <property type="entry name" value="DNAREPAIRADA"/>
</dbReference>